<dbReference type="PANTHER" id="PTHR30514:SF1">
    <property type="entry name" value="HTH-TYPE TRANSCRIPTIONAL REGULATOR HEXR-RELATED"/>
    <property type="match status" value="1"/>
</dbReference>
<reference evidence="6 7" key="2">
    <citation type="submission" date="2024-03" db="EMBL/GenBank/DDBJ databases">
        <title>The Genome Sequence of Enterococcus sp. DIV2402.</title>
        <authorList>
            <consortium name="The Broad Institute Genomics Platform"/>
            <consortium name="The Broad Institute Microbial Omics Core"/>
            <consortium name="The Broad Institute Genomic Center for Infectious Diseases"/>
            <person name="Earl A."/>
            <person name="Manson A."/>
            <person name="Gilmore M."/>
            <person name="Schwartman J."/>
            <person name="Shea T."/>
            <person name="Abouelleil A."/>
            <person name="Cao P."/>
            <person name="Chapman S."/>
            <person name="Cusick C."/>
            <person name="Young S."/>
            <person name="Neafsey D."/>
            <person name="Nusbaum C."/>
            <person name="Birren B."/>
        </authorList>
    </citation>
    <scope>NUCLEOTIDE SEQUENCE [LARGE SCALE GENOMIC DNA]</scope>
    <source>
        <strain evidence="6 7">DIV2402</strain>
    </source>
</reference>
<evidence type="ECO:0008006" key="8">
    <source>
        <dbReference type="Google" id="ProtNLM"/>
    </source>
</evidence>
<dbReference type="Proteomes" id="UP000664701">
    <property type="component" value="Chromosome"/>
</dbReference>
<dbReference type="PROSITE" id="PS51464">
    <property type="entry name" value="SIS"/>
    <property type="match status" value="1"/>
</dbReference>
<sequence length="271" mass="30053">MTFIQLIQEHYPNLTKSEKKVADYLLTIKEKIIYSTMGDIKEMANVGDATIVRFCQKLGFSGFADLKIEVAKEDFSRSHTTEEHTFYDTILENLFDALNSTRQLINEKALTHAIAEITNANHLYVFGVGSSGNTSMNLENMFLRVGVHCKAVVDPHFQSQSASLLGKNDVVIGFSLSGRTKDTYDSLQIAKENGATIIAVTNYLSSPIAKLSDIVLQTSIEEFLDGGSLAGIISQLYICNVLVQGYEIYNRIDTIPLREKALRSILGKAIE</sequence>
<keyword evidence="2" id="KW-0238">DNA-binding</keyword>
<accession>A0ABZ2SLX9</accession>
<keyword evidence="3" id="KW-0804">Transcription</keyword>
<dbReference type="InterPro" id="IPR046348">
    <property type="entry name" value="SIS_dom_sf"/>
</dbReference>
<proteinExistence type="predicted"/>
<protein>
    <recommendedName>
        <fullName evidence="8">MurR/RpiR family transcriptional regulator</fullName>
    </recommendedName>
</protein>
<dbReference type="InterPro" id="IPR009057">
    <property type="entry name" value="Homeodomain-like_sf"/>
</dbReference>
<dbReference type="PROSITE" id="PS51071">
    <property type="entry name" value="HTH_RPIR"/>
    <property type="match status" value="1"/>
</dbReference>
<dbReference type="InterPro" id="IPR035472">
    <property type="entry name" value="RpiR-like_SIS"/>
</dbReference>
<dbReference type="InterPro" id="IPR001347">
    <property type="entry name" value="SIS_dom"/>
</dbReference>
<dbReference type="PANTHER" id="PTHR30514">
    <property type="entry name" value="GLUCOKINASE"/>
    <property type="match status" value="1"/>
</dbReference>
<dbReference type="Pfam" id="PF01380">
    <property type="entry name" value="SIS"/>
    <property type="match status" value="1"/>
</dbReference>
<evidence type="ECO:0000313" key="7">
    <source>
        <dbReference type="Proteomes" id="UP000664701"/>
    </source>
</evidence>
<keyword evidence="7" id="KW-1185">Reference proteome</keyword>
<dbReference type="SUPFAM" id="SSF46689">
    <property type="entry name" value="Homeodomain-like"/>
    <property type="match status" value="1"/>
</dbReference>
<dbReference type="InterPro" id="IPR047640">
    <property type="entry name" value="RpiR-like"/>
</dbReference>
<dbReference type="Gene3D" id="1.10.10.10">
    <property type="entry name" value="Winged helix-like DNA-binding domain superfamily/Winged helix DNA-binding domain"/>
    <property type="match status" value="1"/>
</dbReference>
<dbReference type="Gene3D" id="3.40.50.10490">
    <property type="entry name" value="Glucose-6-phosphate isomerase like protein, domain 1"/>
    <property type="match status" value="1"/>
</dbReference>
<evidence type="ECO:0000256" key="3">
    <source>
        <dbReference type="ARBA" id="ARBA00023163"/>
    </source>
</evidence>
<reference evidence="6 7" key="1">
    <citation type="submission" date="2021-03" db="EMBL/GenBank/DDBJ databases">
        <authorList>
            <person name="Gilmore M.S."/>
            <person name="Schwartzman J."/>
            <person name="Van Tyne D."/>
            <person name="Martin M."/>
            <person name="Earl A.M."/>
            <person name="Manson A.L."/>
            <person name="Straub T."/>
            <person name="Salamzade R."/>
            <person name="Saavedra J."/>
            <person name="Lebreton F."/>
            <person name="Prichula J."/>
            <person name="Schaufler K."/>
            <person name="Gaca A."/>
            <person name="Sgardioli B."/>
            <person name="Wagenaar J."/>
            <person name="Strong T."/>
        </authorList>
    </citation>
    <scope>NUCLEOTIDE SEQUENCE [LARGE SCALE GENOMIC DNA]</scope>
    <source>
        <strain evidence="6 7">DIV2402</strain>
    </source>
</reference>
<dbReference type="Pfam" id="PF01418">
    <property type="entry name" value="HTH_6"/>
    <property type="match status" value="1"/>
</dbReference>
<keyword evidence="1" id="KW-0805">Transcription regulation</keyword>
<evidence type="ECO:0000313" key="6">
    <source>
        <dbReference type="EMBL" id="WYJ76503.1"/>
    </source>
</evidence>
<organism evidence="6 7">
    <name type="scientific">Candidatus Enterococcus lowellii</name>
    <dbReference type="NCBI Taxonomy" id="2230877"/>
    <lineage>
        <taxon>Bacteria</taxon>
        <taxon>Bacillati</taxon>
        <taxon>Bacillota</taxon>
        <taxon>Bacilli</taxon>
        <taxon>Lactobacillales</taxon>
        <taxon>Enterococcaceae</taxon>
        <taxon>Enterococcus</taxon>
    </lineage>
</organism>
<dbReference type="SUPFAM" id="SSF53697">
    <property type="entry name" value="SIS domain"/>
    <property type="match status" value="1"/>
</dbReference>
<feature type="domain" description="HTH rpiR-type" evidence="4">
    <location>
        <begin position="1"/>
        <end position="77"/>
    </location>
</feature>
<gene>
    <name evidence="6" type="ORF">DOK78_001136</name>
</gene>
<feature type="domain" description="SIS" evidence="5">
    <location>
        <begin position="113"/>
        <end position="252"/>
    </location>
</feature>
<evidence type="ECO:0000256" key="2">
    <source>
        <dbReference type="ARBA" id="ARBA00023125"/>
    </source>
</evidence>
<dbReference type="EMBL" id="CP147251">
    <property type="protein sequence ID" value="WYJ76503.1"/>
    <property type="molecule type" value="Genomic_DNA"/>
</dbReference>
<dbReference type="RefSeq" id="WP_207941382.1">
    <property type="nucleotide sequence ID" value="NZ_CP147251.1"/>
</dbReference>
<evidence type="ECO:0000256" key="1">
    <source>
        <dbReference type="ARBA" id="ARBA00023015"/>
    </source>
</evidence>
<dbReference type="InterPro" id="IPR000281">
    <property type="entry name" value="HTH_RpiR"/>
</dbReference>
<evidence type="ECO:0000259" key="5">
    <source>
        <dbReference type="PROSITE" id="PS51464"/>
    </source>
</evidence>
<dbReference type="CDD" id="cd05013">
    <property type="entry name" value="SIS_RpiR"/>
    <property type="match status" value="1"/>
</dbReference>
<dbReference type="InterPro" id="IPR036388">
    <property type="entry name" value="WH-like_DNA-bd_sf"/>
</dbReference>
<name>A0ABZ2SLX9_9ENTE</name>
<evidence type="ECO:0000259" key="4">
    <source>
        <dbReference type="PROSITE" id="PS51071"/>
    </source>
</evidence>